<dbReference type="PANTHER" id="PTHR30292:SF0">
    <property type="entry name" value="5-OXOPROLINASE SUBUNIT A"/>
    <property type="match status" value="1"/>
</dbReference>
<comment type="caution">
    <text evidence="1">The sequence shown here is derived from an EMBL/GenBank/DDBJ whole genome shotgun (WGS) entry which is preliminary data.</text>
</comment>
<sequence length="239" mass="24976">MQRIDLNVDLGEGGDADARLIALASSVNIACGGHAGDASTLRSAMELAAGRGVAVGAHPGWEDPEHFGRRPLDLSAAELAAALDRQLGRFAEMAATLEIVISHVKPHGALYHQADAEHGYAAALLDAMERHAPGAAVTVPPRGLLQEMAGARGVAVIREGFADRRYGSDGRLVPRSEPDAVLTDPHQAVSQAIELAPRVDTLCVHGDGAAALRILTAVREGLLASGWSIRPPQPALTLR</sequence>
<dbReference type="Pfam" id="PF03746">
    <property type="entry name" value="LamB_YcsF"/>
    <property type="match status" value="1"/>
</dbReference>
<dbReference type="RefSeq" id="WP_353565509.1">
    <property type="nucleotide sequence ID" value="NZ_BAABRI010000002.1"/>
</dbReference>
<dbReference type="PANTHER" id="PTHR30292">
    <property type="entry name" value="UNCHARACTERIZED PROTEIN YBGL-RELATED"/>
    <property type="match status" value="1"/>
</dbReference>
<gene>
    <name evidence="1" type="primary">pxpA</name>
    <name evidence="1" type="ORF">Hsar01_00570</name>
</gene>
<evidence type="ECO:0000313" key="1">
    <source>
        <dbReference type="EMBL" id="GAA5481361.1"/>
    </source>
</evidence>
<accession>A0ABP9UI81</accession>
<reference evidence="1 2" key="1">
    <citation type="submission" date="2024-02" db="EMBL/GenBank/DDBJ databases">
        <title>Haloferula sargassicola NBRC 104335.</title>
        <authorList>
            <person name="Ichikawa N."/>
            <person name="Katano-Makiyama Y."/>
            <person name="Hidaka K."/>
        </authorList>
    </citation>
    <scope>NUCLEOTIDE SEQUENCE [LARGE SCALE GENOMIC DNA]</scope>
    <source>
        <strain evidence="1 2">NBRC 104335</strain>
    </source>
</reference>
<dbReference type="Proteomes" id="UP001476282">
    <property type="component" value="Unassembled WGS sequence"/>
</dbReference>
<protein>
    <submittedName>
        <fullName evidence="1">5-oxoprolinase subunit A</fullName>
    </submittedName>
</protein>
<dbReference type="SUPFAM" id="SSF88713">
    <property type="entry name" value="Glycoside hydrolase/deacetylase"/>
    <property type="match status" value="1"/>
</dbReference>
<proteinExistence type="predicted"/>
<dbReference type="InterPro" id="IPR005501">
    <property type="entry name" value="LamB/YcsF/PxpA-like"/>
</dbReference>
<evidence type="ECO:0000313" key="2">
    <source>
        <dbReference type="Proteomes" id="UP001476282"/>
    </source>
</evidence>
<name>A0ABP9UI81_9BACT</name>
<dbReference type="InterPro" id="IPR011330">
    <property type="entry name" value="Glyco_hydro/deAcase_b/a-brl"/>
</dbReference>
<dbReference type="Gene3D" id="3.20.20.370">
    <property type="entry name" value="Glycoside hydrolase/deacetylase"/>
    <property type="match status" value="1"/>
</dbReference>
<dbReference type="EMBL" id="BAABRI010000002">
    <property type="protein sequence ID" value="GAA5481361.1"/>
    <property type="molecule type" value="Genomic_DNA"/>
</dbReference>
<organism evidence="1 2">
    <name type="scientific">Haloferula sargassicola</name>
    <dbReference type="NCBI Taxonomy" id="490096"/>
    <lineage>
        <taxon>Bacteria</taxon>
        <taxon>Pseudomonadati</taxon>
        <taxon>Verrucomicrobiota</taxon>
        <taxon>Verrucomicrobiia</taxon>
        <taxon>Verrucomicrobiales</taxon>
        <taxon>Verrucomicrobiaceae</taxon>
        <taxon>Haloferula</taxon>
    </lineage>
</organism>
<keyword evidence="2" id="KW-1185">Reference proteome</keyword>